<dbReference type="InterPro" id="IPR050319">
    <property type="entry name" value="ABC_transp_ATP-bind"/>
</dbReference>
<dbReference type="SUPFAM" id="SSF52540">
    <property type="entry name" value="P-loop containing nucleoside triphosphate hydrolases"/>
    <property type="match status" value="1"/>
</dbReference>
<reference evidence="5 6" key="1">
    <citation type="submission" date="2021-08" db="EMBL/GenBank/DDBJ databases">
        <title>FDA dAtabase for Regulatory Grade micrObial Sequences (FDA-ARGOS): Supporting development and validation of Infectious Disease Dx tests.</title>
        <authorList>
            <person name="Sproer C."/>
            <person name="Gronow S."/>
            <person name="Severitt S."/>
            <person name="Schroder I."/>
            <person name="Tallon L."/>
            <person name="Sadzewicz L."/>
            <person name="Zhao X."/>
            <person name="Boylan J."/>
            <person name="Ott S."/>
            <person name="Bowen H."/>
            <person name="Vavikolanu K."/>
            <person name="Hazen T."/>
            <person name="Aluvathingal J."/>
            <person name="Nadendla S."/>
            <person name="Lowell S."/>
            <person name="Myers T."/>
            <person name="Yan Y."/>
            <person name="Sichtig H."/>
        </authorList>
    </citation>
    <scope>NUCLEOTIDE SEQUENCE [LARGE SCALE GENOMIC DNA]</scope>
    <source>
        <strain evidence="5 6">FDAARGOS_1460</strain>
    </source>
</reference>
<name>A0ABS7SZN3_9FIRM</name>
<accession>A0ABS7SZN3</accession>
<evidence type="ECO:0000313" key="6">
    <source>
        <dbReference type="Proteomes" id="UP000734271"/>
    </source>
</evidence>
<evidence type="ECO:0000256" key="1">
    <source>
        <dbReference type="ARBA" id="ARBA00022448"/>
    </source>
</evidence>
<gene>
    <name evidence="5" type="ORF">K8P03_06830</name>
</gene>
<dbReference type="Proteomes" id="UP000734271">
    <property type="component" value="Unassembled WGS sequence"/>
</dbReference>
<dbReference type="PROSITE" id="PS00211">
    <property type="entry name" value="ABC_TRANSPORTER_1"/>
    <property type="match status" value="1"/>
</dbReference>
<sequence length="248" mass="27760">MNEIIKLENIYQSYGKNQILKDINFTIEKGQILGLLGESGSGKSTIAKVITGITSPNKGEMTLLGKSLYPKKSISRREIYKNIQMIYQDSTGSFDPKMTIGPTIDRGQKTLLGISMEEAKANTMKILKRVGLDPNMAYYSRPRDLSGGECQRASIARALTIRPKLLICDEATSSLDTSVASNIINLLLDLKKEFDMSILFISHNYALSTLFCDKLLVIQKGSIVERLDTENIEEQISHPYTKLLFELR</sequence>
<dbReference type="RefSeq" id="WP_223419714.1">
    <property type="nucleotide sequence ID" value="NZ_JAIPME010000002.1"/>
</dbReference>
<proteinExistence type="predicted"/>
<dbReference type="InterPro" id="IPR003593">
    <property type="entry name" value="AAA+_ATPase"/>
</dbReference>
<dbReference type="InterPro" id="IPR003439">
    <property type="entry name" value="ABC_transporter-like_ATP-bd"/>
</dbReference>
<keyword evidence="2" id="KW-0547">Nucleotide-binding</keyword>
<dbReference type="SMART" id="SM00382">
    <property type="entry name" value="AAA"/>
    <property type="match status" value="1"/>
</dbReference>
<dbReference type="CDD" id="cd03257">
    <property type="entry name" value="ABC_NikE_OppD_transporters"/>
    <property type="match status" value="1"/>
</dbReference>
<evidence type="ECO:0000259" key="4">
    <source>
        <dbReference type="PROSITE" id="PS50893"/>
    </source>
</evidence>
<dbReference type="Gene3D" id="3.40.50.300">
    <property type="entry name" value="P-loop containing nucleotide triphosphate hydrolases"/>
    <property type="match status" value="1"/>
</dbReference>
<feature type="domain" description="ABC transporter" evidence="4">
    <location>
        <begin position="5"/>
        <end position="245"/>
    </location>
</feature>
<dbReference type="PROSITE" id="PS50893">
    <property type="entry name" value="ABC_TRANSPORTER_2"/>
    <property type="match status" value="1"/>
</dbReference>
<dbReference type="InterPro" id="IPR017871">
    <property type="entry name" value="ABC_transporter-like_CS"/>
</dbReference>
<protein>
    <submittedName>
        <fullName evidence="5">ATP-binding cassette domain-containing protein</fullName>
    </submittedName>
</protein>
<dbReference type="EMBL" id="JAIPME010000002">
    <property type="protein sequence ID" value="MBZ2386994.1"/>
    <property type="molecule type" value="Genomic_DNA"/>
</dbReference>
<evidence type="ECO:0000313" key="5">
    <source>
        <dbReference type="EMBL" id="MBZ2386994.1"/>
    </source>
</evidence>
<comment type="caution">
    <text evidence="5">The sequence shown here is derived from an EMBL/GenBank/DDBJ whole genome shotgun (WGS) entry which is preliminary data.</text>
</comment>
<dbReference type="InterPro" id="IPR027417">
    <property type="entry name" value="P-loop_NTPase"/>
</dbReference>
<evidence type="ECO:0000256" key="3">
    <source>
        <dbReference type="ARBA" id="ARBA00022840"/>
    </source>
</evidence>
<dbReference type="PANTHER" id="PTHR43776">
    <property type="entry name" value="TRANSPORT ATP-BINDING PROTEIN"/>
    <property type="match status" value="1"/>
</dbReference>
<organism evidence="5 6">
    <name type="scientific">Anaerococcus murdochii</name>
    <dbReference type="NCBI Taxonomy" id="411577"/>
    <lineage>
        <taxon>Bacteria</taxon>
        <taxon>Bacillati</taxon>
        <taxon>Bacillota</taxon>
        <taxon>Tissierellia</taxon>
        <taxon>Tissierellales</taxon>
        <taxon>Peptoniphilaceae</taxon>
        <taxon>Anaerococcus</taxon>
    </lineage>
</organism>
<evidence type="ECO:0000256" key="2">
    <source>
        <dbReference type="ARBA" id="ARBA00022741"/>
    </source>
</evidence>
<dbReference type="GO" id="GO:0005524">
    <property type="term" value="F:ATP binding"/>
    <property type="evidence" value="ECO:0007669"/>
    <property type="project" value="UniProtKB-KW"/>
</dbReference>
<keyword evidence="6" id="KW-1185">Reference proteome</keyword>
<keyword evidence="1" id="KW-0813">Transport</keyword>
<dbReference type="Pfam" id="PF00005">
    <property type="entry name" value="ABC_tran"/>
    <property type="match status" value="1"/>
</dbReference>
<keyword evidence="3 5" id="KW-0067">ATP-binding</keyword>